<dbReference type="PANTHER" id="PTHR13887">
    <property type="entry name" value="GLUTATHIONE S-TRANSFERASE KAPPA"/>
    <property type="match status" value="1"/>
</dbReference>
<dbReference type="RefSeq" id="WP_183635419.1">
    <property type="nucleotide sequence ID" value="NZ_BAABLE010000005.1"/>
</dbReference>
<proteinExistence type="predicted"/>
<dbReference type="PANTHER" id="PTHR13887:SF51">
    <property type="entry name" value="DSBA FAMILY PROTEIN"/>
    <property type="match status" value="1"/>
</dbReference>
<dbReference type="Gene3D" id="3.40.30.10">
    <property type="entry name" value="Glutaredoxin"/>
    <property type="match status" value="1"/>
</dbReference>
<keyword evidence="3" id="KW-1185">Reference proteome</keyword>
<organism evidence="2 3">
    <name type="scientific">Niveibacterium umoris</name>
    <dbReference type="NCBI Taxonomy" id="1193620"/>
    <lineage>
        <taxon>Bacteria</taxon>
        <taxon>Pseudomonadati</taxon>
        <taxon>Pseudomonadota</taxon>
        <taxon>Betaproteobacteria</taxon>
        <taxon>Rhodocyclales</taxon>
        <taxon>Rhodocyclaceae</taxon>
        <taxon>Niveibacterium</taxon>
    </lineage>
</organism>
<reference evidence="2 3" key="1">
    <citation type="submission" date="2020-08" db="EMBL/GenBank/DDBJ databases">
        <title>Genomic Encyclopedia of Type Strains, Phase IV (KMG-IV): sequencing the most valuable type-strain genomes for metagenomic binning, comparative biology and taxonomic classification.</title>
        <authorList>
            <person name="Goeker M."/>
        </authorList>
    </citation>
    <scope>NUCLEOTIDE SEQUENCE [LARGE SCALE GENOMIC DNA]</scope>
    <source>
        <strain evidence="2 3">DSM 106739</strain>
    </source>
</reference>
<name>A0A840BT72_9RHOO</name>
<dbReference type="EMBL" id="JACIET010000002">
    <property type="protein sequence ID" value="MBB4013557.1"/>
    <property type="molecule type" value="Genomic_DNA"/>
</dbReference>
<gene>
    <name evidence="2" type="ORF">GGR36_002903</name>
</gene>
<evidence type="ECO:0000313" key="3">
    <source>
        <dbReference type="Proteomes" id="UP000561045"/>
    </source>
</evidence>
<feature type="domain" description="DSBA-like thioredoxin" evidence="1">
    <location>
        <begin position="5"/>
        <end position="184"/>
    </location>
</feature>
<dbReference type="GO" id="GO:0016491">
    <property type="term" value="F:oxidoreductase activity"/>
    <property type="evidence" value="ECO:0007669"/>
    <property type="project" value="InterPro"/>
</dbReference>
<dbReference type="InterPro" id="IPR001853">
    <property type="entry name" value="DSBA-like_thioredoxin_dom"/>
</dbReference>
<protein>
    <recommendedName>
        <fullName evidence="1">DSBA-like thioredoxin domain-containing protein</fullName>
    </recommendedName>
</protein>
<dbReference type="SUPFAM" id="SSF52833">
    <property type="entry name" value="Thioredoxin-like"/>
    <property type="match status" value="1"/>
</dbReference>
<dbReference type="AlphaFoldDB" id="A0A840BT72"/>
<sequence length="231" mass="23867">MILHYVFDPFCGWCYAAAPLVRAARAVPGLQVVPHAGGMMAGAQRHYAIALRDYVVPHDRRIAAMTGQPFGDAYFEGLLRDPDAVFDSLPPTTALLAAAELGGDAAALDLLARLQTAHYVEGQRIAETAVLARLAMETGLDAAAFESAFARQLGAATQAHIAASRQMLALVGAQGFPTFILAGEGTLQRIDHSVFLGQPSGFAARLTALQGAVASPGAAGAGCADGACPVP</sequence>
<evidence type="ECO:0000313" key="2">
    <source>
        <dbReference type="EMBL" id="MBB4013557.1"/>
    </source>
</evidence>
<comment type="caution">
    <text evidence="2">The sequence shown here is derived from an EMBL/GenBank/DDBJ whole genome shotgun (WGS) entry which is preliminary data.</text>
</comment>
<dbReference type="Pfam" id="PF01323">
    <property type="entry name" value="DSBA"/>
    <property type="match status" value="1"/>
</dbReference>
<dbReference type="Proteomes" id="UP000561045">
    <property type="component" value="Unassembled WGS sequence"/>
</dbReference>
<dbReference type="CDD" id="cd03025">
    <property type="entry name" value="DsbA_FrnE_like"/>
    <property type="match status" value="1"/>
</dbReference>
<evidence type="ECO:0000259" key="1">
    <source>
        <dbReference type="Pfam" id="PF01323"/>
    </source>
</evidence>
<accession>A0A840BT72</accession>
<dbReference type="InterPro" id="IPR036249">
    <property type="entry name" value="Thioredoxin-like_sf"/>
</dbReference>